<gene>
    <name evidence="18" type="ORF">OEZ85_006063</name>
</gene>
<comment type="catalytic activity">
    <reaction evidence="13">
        <text>(6S)-5,6,7,8-tetrahydrofolate + NADP(+) = 7,8-dihydrofolate + NADPH + H(+)</text>
        <dbReference type="Rhea" id="RHEA:15009"/>
        <dbReference type="ChEBI" id="CHEBI:15378"/>
        <dbReference type="ChEBI" id="CHEBI:57451"/>
        <dbReference type="ChEBI" id="CHEBI:57453"/>
        <dbReference type="ChEBI" id="CHEBI:57783"/>
        <dbReference type="ChEBI" id="CHEBI:58349"/>
        <dbReference type="EC" id="1.5.1.3"/>
    </reaction>
</comment>
<dbReference type="CDD" id="cd00209">
    <property type="entry name" value="DHFR"/>
    <property type="match status" value="1"/>
</dbReference>
<evidence type="ECO:0000256" key="15">
    <source>
        <dbReference type="PROSITE-ProRule" id="PRU10016"/>
    </source>
</evidence>
<keyword evidence="4 14" id="KW-0554">One-carbon metabolism</keyword>
<dbReference type="EMBL" id="CP126218">
    <property type="protein sequence ID" value="WIA20221.1"/>
    <property type="molecule type" value="Genomic_DNA"/>
</dbReference>
<dbReference type="PROSITE" id="PS51330">
    <property type="entry name" value="DHFR_2"/>
    <property type="match status" value="1"/>
</dbReference>
<evidence type="ECO:0000256" key="1">
    <source>
        <dbReference type="ARBA" id="ARBA00004903"/>
    </source>
</evidence>
<evidence type="ECO:0000256" key="13">
    <source>
        <dbReference type="ARBA" id="ARBA00048873"/>
    </source>
</evidence>
<organism evidence="18 19">
    <name type="scientific">Tetradesmus obliquus</name>
    <name type="common">Green alga</name>
    <name type="synonym">Acutodesmus obliquus</name>
    <dbReference type="NCBI Taxonomy" id="3088"/>
    <lineage>
        <taxon>Eukaryota</taxon>
        <taxon>Viridiplantae</taxon>
        <taxon>Chlorophyta</taxon>
        <taxon>core chlorophytes</taxon>
        <taxon>Chlorophyceae</taxon>
        <taxon>CS clade</taxon>
        <taxon>Sphaeropleales</taxon>
        <taxon>Scenedesmaceae</taxon>
        <taxon>Tetradesmus</taxon>
    </lineage>
</organism>
<evidence type="ECO:0000256" key="5">
    <source>
        <dbReference type="ARBA" id="ARBA00022603"/>
    </source>
</evidence>
<keyword evidence="19" id="KW-1185">Reference proteome</keyword>
<dbReference type="InterPro" id="IPR036926">
    <property type="entry name" value="Thymidate_synth/dCMP_Mease_sf"/>
</dbReference>
<dbReference type="PRINTS" id="PR00108">
    <property type="entry name" value="THYMDSNTHASE"/>
</dbReference>
<dbReference type="HAMAP" id="MF_00008">
    <property type="entry name" value="Thymidy_synth_bact"/>
    <property type="match status" value="1"/>
</dbReference>
<feature type="domain" description="DHFR" evidence="17">
    <location>
        <begin position="9"/>
        <end position="267"/>
    </location>
</feature>
<comment type="similarity">
    <text evidence="3 14">In the N-terminal section; belongs to the dihydrofolate reductase family.</text>
</comment>
<comment type="function">
    <text evidence="11">Bifunctional enzyme. Involved in de novo dTMP biosynthesis. Key enzyme in folate metabolism. Can play two different roles depending on the source of dihydrofolate: de novo synthesis of tetrahydrofolate or recycling of the dihydrofolate released as one of the end products of the TS catalyzed reaction. Catalyzes an essential reaction for de novo glycine and purine synthesis, DNA precursor synthesis, and for the conversion of dUMP to dTMP.</text>
</comment>
<comment type="pathway">
    <text evidence="1 14">Cofactor biosynthesis; tetrahydrofolate biosynthesis; 5,6,7,8-tetrahydrofolate from 7,8-dihydrofolate: step 1/1.</text>
</comment>
<evidence type="ECO:0000313" key="18">
    <source>
        <dbReference type="EMBL" id="WIA20221.1"/>
    </source>
</evidence>
<feature type="compositionally biased region" description="Low complexity" evidence="16">
    <location>
        <begin position="141"/>
        <end position="167"/>
    </location>
</feature>
<evidence type="ECO:0000256" key="11">
    <source>
        <dbReference type="ARBA" id="ARBA00024992"/>
    </source>
</evidence>
<evidence type="ECO:0000259" key="17">
    <source>
        <dbReference type="PROSITE" id="PS51330"/>
    </source>
</evidence>
<keyword evidence="9 14" id="KW-0560">Oxidoreductase</keyword>
<dbReference type="InterPro" id="IPR000398">
    <property type="entry name" value="Thymidylate_synthase"/>
</dbReference>
<dbReference type="SUPFAM" id="SSF55831">
    <property type="entry name" value="Thymidylate synthase/dCMP hydroxymethylase"/>
    <property type="match status" value="1"/>
</dbReference>
<dbReference type="InterPro" id="IPR045097">
    <property type="entry name" value="Thymidate_synth/dCMP_Mease"/>
</dbReference>
<evidence type="ECO:0000256" key="16">
    <source>
        <dbReference type="SAM" id="MobiDB-lite"/>
    </source>
</evidence>
<dbReference type="InterPro" id="IPR024072">
    <property type="entry name" value="DHFR-like_dom_sf"/>
</dbReference>
<sequence length="580" mass="63184">MTGTRPQRAFQIVVAATRSWGIGNKGDLPFSLPGDMAYFKKLTASTSSPKRKNAVIMGRKTFLSIPEKFRPLKGRLNIVLTSNPPTAAAAAAVAPAALGPACNTAPRAPIIRAAAAAADAAPSPPTAAAAAAAGQGDENTAPPSAQQQQQQQQDSKQALAKQQQQLPQPSEELLYAASLEAAMALLEDESTSGSIETVFVIGGGQVYREAVASTRCSVVHLTRVDADPPCDTHFPDITAEGSSWRFWSAARPEYDNGTRYQFLCYTRDAPTSSSSSSQDVVGQPPVLPPAIASQHDENQYLGLVRELIEEGCPRGDRTGTGTLSKFGTQSRYDLRHAFPLLTSKRVFWRGVVEELLWFIRGSTNAKDLQDKGVHIWDGNSSRAFLDSVGLSHREEGDLGPLYGFQWRHFGAEYTDMHADYTGQGVDQLANLISRIKSNPECRRLIITAWNPAAQPHMALPPCHMMAQFYVADGELSCQLYQRSADVGLGVPFNIASYGLLTLMVAQVCGLQPGEFVHTLGDAHVYSNHVEPLKQQLENAPRHFPRLLINPDKKDINDFTAEDFTLLDYQPHKTIKMQMAV</sequence>
<comment type="similarity">
    <text evidence="2 14">In the C-terminal section; belongs to the thymidylate synthase family.</text>
</comment>
<dbReference type="InterPro" id="IPR001796">
    <property type="entry name" value="DHFR_dom"/>
</dbReference>
<dbReference type="InterPro" id="IPR023451">
    <property type="entry name" value="Thymidate_synth/dCMP_Mease_dom"/>
</dbReference>
<keyword evidence="6 14" id="KW-0808">Transferase</keyword>
<keyword evidence="5 14" id="KW-0489">Methyltransferase</keyword>
<evidence type="ECO:0000256" key="7">
    <source>
        <dbReference type="ARBA" id="ARBA00022727"/>
    </source>
</evidence>
<dbReference type="NCBIfam" id="NF002497">
    <property type="entry name" value="PRK01827.1-3"/>
    <property type="match status" value="1"/>
</dbReference>
<evidence type="ECO:0000256" key="12">
    <source>
        <dbReference type="ARBA" id="ARBA00047344"/>
    </source>
</evidence>
<dbReference type="NCBIfam" id="TIGR03284">
    <property type="entry name" value="thym_sym"/>
    <property type="match status" value="1"/>
</dbReference>
<dbReference type="CDD" id="cd00351">
    <property type="entry name" value="TS_Pyrimidine_HMase"/>
    <property type="match status" value="1"/>
</dbReference>
<dbReference type="PANTHER" id="PTHR11548">
    <property type="entry name" value="THYMIDYLATE SYNTHASE 1"/>
    <property type="match status" value="1"/>
</dbReference>
<dbReference type="PANTHER" id="PTHR11548:SF2">
    <property type="entry name" value="THYMIDYLATE SYNTHASE"/>
    <property type="match status" value="1"/>
</dbReference>
<dbReference type="Gene3D" id="3.30.572.10">
    <property type="entry name" value="Thymidylate synthase/dCMP hydroxymethylase domain"/>
    <property type="match status" value="1"/>
</dbReference>
<dbReference type="PROSITE" id="PS00091">
    <property type="entry name" value="THYMIDYLATE_SYNTHASE"/>
    <property type="match status" value="1"/>
</dbReference>
<dbReference type="PIRSF" id="PIRSF000389">
    <property type="entry name" value="DHFR-TS"/>
    <property type="match status" value="1"/>
</dbReference>
<accession>A0ABY8UJ63</accession>
<keyword evidence="8" id="KW-0521">NADP</keyword>
<name>A0ABY8UJ63_TETOB</name>
<keyword evidence="7 14" id="KW-0545">Nucleotide biosynthesis</keyword>
<feature type="region of interest" description="Disordered" evidence="16">
    <location>
        <begin position="125"/>
        <end position="167"/>
    </location>
</feature>
<keyword evidence="10" id="KW-0511">Multifunctional enzyme</keyword>
<protein>
    <recommendedName>
        <fullName evidence="14">Bifunctional dihydrofolate reductase-thymidylate synthase</fullName>
    </recommendedName>
</protein>
<evidence type="ECO:0000256" key="3">
    <source>
        <dbReference type="ARBA" id="ARBA00010176"/>
    </source>
</evidence>
<dbReference type="Proteomes" id="UP001244341">
    <property type="component" value="Chromosome 11b"/>
</dbReference>
<evidence type="ECO:0000256" key="9">
    <source>
        <dbReference type="ARBA" id="ARBA00023002"/>
    </source>
</evidence>
<evidence type="ECO:0000256" key="14">
    <source>
        <dbReference type="PIRNR" id="PIRNR000389"/>
    </source>
</evidence>
<dbReference type="SUPFAM" id="SSF53597">
    <property type="entry name" value="Dihydrofolate reductase-like"/>
    <property type="match status" value="1"/>
</dbReference>
<dbReference type="Pfam" id="PF00303">
    <property type="entry name" value="Thymidylat_synt"/>
    <property type="match status" value="1"/>
</dbReference>
<evidence type="ECO:0000256" key="2">
    <source>
        <dbReference type="ARBA" id="ARBA00006900"/>
    </source>
</evidence>
<comment type="catalytic activity">
    <reaction evidence="12">
        <text>dUMP + (6R)-5,10-methylene-5,6,7,8-tetrahydrofolate = 7,8-dihydrofolate + dTMP</text>
        <dbReference type="Rhea" id="RHEA:12104"/>
        <dbReference type="ChEBI" id="CHEBI:15636"/>
        <dbReference type="ChEBI" id="CHEBI:57451"/>
        <dbReference type="ChEBI" id="CHEBI:63528"/>
        <dbReference type="ChEBI" id="CHEBI:246422"/>
        <dbReference type="EC" id="2.1.1.45"/>
    </reaction>
</comment>
<evidence type="ECO:0000256" key="10">
    <source>
        <dbReference type="ARBA" id="ARBA00023268"/>
    </source>
</evidence>
<dbReference type="Gene3D" id="3.40.430.10">
    <property type="entry name" value="Dihydrofolate Reductase, subunit A"/>
    <property type="match status" value="1"/>
</dbReference>
<evidence type="ECO:0000313" key="19">
    <source>
        <dbReference type="Proteomes" id="UP001244341"/>
    </source>
</evidence>
<proteinExistence type="inferred from homology"/>
<dbReference type="InterPro" id="IPR012262">
    <property type="entry name" value="DHFR-TS"/>
</dbReference>
<evidence type="ECO:0000256" key="8">
    <source>
        <dbReference type="ARBA" id="ARBA00022857"/>
    </source>
</evidence>
<evidence type="ECO:0000256" key="4">
    <source>
        <dbReference type="ARBA" id="ARBA00022563"/>
    </source>
</evidence>
<reference evidence="18 19" key="1">
    <citation type="submission" date="2023-05" db="EMBL/GenBank/DDBJ databases">
        <title>A 100% complete, gapless, phased diploid assembly of the Scenedesmus obliquus UTEX 3031 genome.</title>
        <authorList>
            <person name="Biondi T.C."/>
            <person name="Hanschen E.R."/>
            <person name="Kwon T."/>
            <person name="Eng W."/>
            <person name="Kruse C.P.S."/>
            <person name="Koehler S.I."/>
            <person name="Kunde Y."/>
            <person name="Gleasner C.D."/>
            <person name="You Mak K.T."/>
            <person name="Polle J."/>
            <person name="Hovde B.T."/>
            <person name="Starkenburg S.R."/>
        </authorList>
    </citation>
    <scope>NUCLEOTIDE SEQUENCE [LARGE SCALE GENOMIC DNA]</scope>
    <source>
        <strain evidence="18 19">DOE0152z</strain>
    </source>
</reference>
<feature type="active site" evidence="15">
    <location>
        <position position="462"/>
    </location>
</feature>
<evidence type="ECO:0000256" key="6">
    <source>
        <dbReference type="ARBA" id="ARBA00022679"/>
    </source>
</evidence>
<dbReference type="InterPro" id="IPR020940">
    <property type="entry name" value="Thymidylate_synthase_AS"/>
</dbReference>
<dbReference type="Pfam" id="PF00186">
    <property type="entry name" value="DHFR_1"/>
    <property type="match status" value="2"/>
</dbReference>